<gene>
    <name evidence="1" type="ORF">HXX02_13605</name>
</gene>
<dbReference type="EMBL" id="JACASI010000034">
    <property type="protein sequence ID" value="MCQ3830480.1"/>
    <property type="molecule type" value="Genomic_DNA"/>
</dbReference>
<protein>
    <submittedName>
        <fullName evidence="1">DUF2271 domain-containing protein</fullName>
    </submittedName>
</protein>
<reference evidence="1" key="1">
    <citation type="thesis" date="2020" institute="Technische Universitat Dresden" country="Dresden, Germany">
        <title>The Agarolytic System of Microbulbifer elongatus PORT2, Isolated from Batu Karas, Pangandaran West Java Indonesia.</title>
        <authorList>
            <person name="Anggraeni S.R."/>
        </authorList>
    </citation>
    <scope>NUCLEOTIDE SEQUENCE</scope>
    <source>
        <strain evidence="1">PORT2</strain>
    </source>
</reference>
<dbReference type="PIRSF" id="PIRSF014995">
    <property type="entry name" value="UCP014995"/>
    <property type="match status" value="1"/>
</dbReference>
<sequence>MEKTLLKRFAGIVATGALFLTMSAEARNLQVSIEIPRLNVAEYHKPYVAVWLEDESRSATQIAVWYDVGMRNNEGEKWLKDLRQWWRRGGRALDVPVDGITSATYGPGEHTLEVSIAGSDLAKLAPGKYRLRVEAAREVGGRELVEIPLTWPLEESELPLSAAGNEELGRVRIALASASDN</sequence>
<evidence type="ECO:0000313" key="2">
    <source>
        <dbReference type="Proteomes" id="UP001205566"/>
    </source>
</evidence>
<keyword evidence="2" id="KW-1185">Reference proteome</keyword>
<dbReference type="InterPro" id="IPR014469">
    <property type="entry name" value="DUF2271"/>
</dbReference>
<dbReference type="RefSeq" id="WP_231757025.1">
    <property type="nucleotide sequence ID" value="NZ_CP088953.1"/>
</dbReference>
<comment type="caution">
    <text evidence="1">The sequence shown here is derived from an EMBL/GenBank/DDBJ whole genome shotgun (WGS) entry which is preliminary data.</text>
</comment>
<dbReference type="Proteomes" id="UP001205566">
    <property type="component" value="Unassembled WGS sequence"/>
</dbReference>
<name>A0ABT1P2X7_9GAMM</name>
<proteinExistence type="predicted"/>
<evidence type="ECO:0000313" key="1">
    <source>
        <dbReference type="EMBL" id="MCQ3830480.1"/>
    </source>
</evidence>
<accession>A0ABT1P2X7</accession>
<organism evidence="1 2">
    <name type="scientific">Microbulbifer elongatus</name>
    <dbReference type="NCBI Taxonomy" id="86173"/>
    <lineage>
        <taxon>Bacteria</taxon>
        <taxon>Pseudomonadati</taxon>
        <taxon>Pseudomonadota</taxon>
        <taxon>Gammaproteobacteria</taxon>
        <taxon>Cellvibrionales</taxon>
        <taxon>Microbulbiferaceae</taxon>
        <taxon>Microbulbifer</taxon>
    </lineage>
</organism>
<dbReference type="Pfam" id="PF10029">
    <property type="entry name" value="DUF2271"/>
    <property type="match status" value="1"/>
</dbReference>